<dbReference type="STRING" id="1194090.SAMN05443144_113105"/>
<dbReference type="EMBL" id="FQUS01000013">
    <property type="protein sequence ID" value="SHF80437.1"/>
    <property type="molecule type" value="Genomic_DNA"/>
</dbReference>
<evidence type="ECO:0000313" key="1">
    <source>
        <dbReference type="EMBL" id="SHF80437.1"/>
    </source>
</evidence>
<protein>
    <submittedName>
        <fullName evidence="1">Uncharacterized protein</fullName>
    </submittedName>
</protein>
<name>A0A1M5EMK6_9BACT</name>
<sequence>MVYKFSVYKKYFAGGFGKPGGGQYQPQSDFKNRVIQTMDEDFEIVIM</sequence>
<evidence type="ECO:0000313" key="2">
    <source>
        <dbReference type="Proteomes" id="UP000184041"/>
    </source>
</evidence>
<keyword evidence="2" id="KW-1185">Reference proteome</keyword>
<dbReference type="AlphaFoldDB" id="A0A1M5EMK6"/>
<proteinExistence type="predicted"/>
<accession>A0A1M5EMK6</accession>
<reference evidence="1 2" key="1">
    <citation type="submission" date="2016-11" db="EMBL/GenBank/DDBJ databases">
        <authorList>
            <person name="Jaros S."/>
            <person name="Januszkiewicz K."/>
            <person name="Wedrychowicz H."/>
        </authorList>
    </citation>
    <scope>NUCLEOTIDE SEQUENCE [LARGE SCALE GENOMIC DNA]</scope>
    <source>
        <strain evidence="1 2">DSM 21986</strain>
    </source>
</reference>
<dbReference type="Proteomes" id="UP000184041">
    <property type="component" value="Unassembled WGS sequence"/>
</dbReference>
<gene>
    <name evidence="1" type="ORF">SAMN05443144_113105</name>
</gene>
<organism evidence="1 2">
    <name type="scientific">Fodinibius roseus</name>
    <dbReference type="NCBI Taxonomy" id="1194090"/>
    <lineage>
        <taxon>Bacteria</taxon>
        <taxon>Pseudomonadati</taxon>
        <taxon>Balneolota</taxon>
        <taxon>Balneolia</taxon>
        <taxon>Balneolales</taxon>
        <taxon>Balneolaceae</taxon>
        <taxon>Fodinibius</taxon>
    </lineage>
</organism>